<organism evidence="2 3">
    <name type="scientific">Qipengyuania oceanensis</name>
    <dbReference type="NCBI Taxonomy" id="1463597"/>
    <lineage>
        <taxon>Bacteria</taxon>
        <taxon>Pseudomonadati</taxon>
        <taxon>Pseudomonadota</taxon>
        <taxon>Alphaproteobacteria</taxon>
        <taxon>Sphingomonadales</taxon>
        <taxon>Erythrobacteraceae</taxon>
        <taxon>Qipengyuania</taxon>
    </lineage>
</organism>
<gene>
    <name evidence="2" type="ORF">GRI48_12415</name>
</gene>
<dbReference type="OrthoDB" id="7391413at2"/>
<keyword evidence="1" id="KW-0472">Membrane</keyword>
<dbReference type="EMBL" id="WTYN01000003">
    <property type="protein sequence ID" value="MXO63815.1"/>
    <property type="molecule type" value="Genomic_DNA"/>
</dbReference>
<feature type="transmembrane region" description="Helical" evidence="1">
    <location>
        <begin position="44"/>
        <end position="66"/>
    </location>
</feature>
<dbReference type="Proteomes" id="UP000445582">
    <property type="component" value="Unassembled WGS sequence"/>
</dbReference>
<dbReference type="RefSeq" id="WP_160676745.1">
    <property type="nucleotide sequence ID" value="NZ_WTYN01000003.1"/>
</dbReference>
<evidence type="ECO:0000256" key="1">
    <source>
        <dbReference type="SAM" id="Phobius"/>
    </source>
</evidence>
<evidence type="ECO:0000313" key="3">
    <source>
        <dbReference type="Proteomes" id="UP000445582"/>
    </source>
</evidence>
<comment type="caution">
    <text evidence="2">The sequence shown here is derived from an EMBL/GenBank/DDBJ whole genome shotgun (WGS) entry which is preliminary data.</text>
</comment>
<protein>
    <submittedName>
        <fullName evidence="2">Uncharacterized protein</fullName>
    </submittedName>
</protein>
<keyword evidence="1" id="KW-0812">Transmembrane</keyword>
<proteinExistence type="predicted"/>
<keyword evidence="1" id="KW-1133">Transmembrane helix</keyword>
<evidence type="ECO:0000313" key="2">
    <source>
        <dbReference type="EMBL" id="MXO63815.1"/>
    </source>
</evidence>
<feature type="transmembrane region" description="Helical" evidence="1">
    <location>
        <begin position="107"/>
        <end position="125"/>
    </location>
</feature>
<accession>A0A844YJY7</accession>
<dbReference type="AlphaFoldDB" id="A0A844YJY7"/>
<sequence length="134" mass="14594">MASNSHDSRVRKYFVLGFGVAIAAGLVLGIYLPANAGTAPAWLVFPVLLVLMGGVMLAGLPWWRALDDVQRQGQTHSWYWGSMLAGLCVIMWLIATTGRHSDMSLGAAYLFIAQGIGFALVWTIWRLRGRGASE</sequence>
<keyword evidence="3" id="KW-1185">Reference proteome</keyword>
<feature type="transmembrane region" description="Helical" evidence="1">
    <location>
        <begin position="12"/>
        <end position="32"/>
    </location>
</feature>
<reference evidence="2 3" key="1">
    <citation type="submission" date="2019-12" db="EMBL/GenBank/DDBJ databases">
        <title>Genomic-based taxomic classification of the family Erythrobacteraceae.</title>
        <authorList>
            <person name="Xu L."/>
        </authorList>
    </citation>
    <scope>NUCLEOTIDE SEQUENCE [LARGE SCALE GENOMIC DNA]</scope>
    <source>
        <strain evidence="2 3">MCCC 1A09965</strain>
    </source>
</reference>
<name>A0A844YJY7_9SPHN</name>
<feature type="transmembrane region" description="Helical" evidence="1">
    <location>
        <begin position="78"/>
        <end position="95"/>
    </location>
</feature>